<feature type="chain" id="PRO_5045317210" evidence="1">
    <location>
        <begin position="22"/>
        <end position="116"/>
    </location>
</feature>
<organism evidence="2 3">
    <name type="scientific">Macrophomina phaseolina</name>
    <dbReference type="NCBI Taxonomy" id="35725"/>
    <lineage>
        <taxon>Eukaryota</taxon>
        <taxon>Fungi</taxon>
        <taxon>Dikarya</taxon>
        <taxon>Ascomycota</taxon>
        <taxon>Pezizomycotina</taxon>
        <taxon>Dothideomycetes</taxon>
        <taxon>Dothideomycetes incertae sedis</taxon>
        <taxon>Botryosphaeriales</taxon>
        <taxon>Botryosphaeriaceae</taxon>
        <taxon>Macrophomina</taxon>
    </lineage>
</organism>
<gene>
    <name evidence="2" type="ORF">B0J12DRAFT_702140</name>
</gene>
<reference evidence="2 3" key="1">
    <citation type="journal article" date="2021" name="Nat. Commun.">
        <title>Genetic determinants of endophytism in the Arabidopsis root mycobiome.</title>
        <authorList>
            <person name="Mesny F."/>
            <person name="Miyauchi S."/>
            <person name="Thiergart T."/>
            <person name="Pickel B."/>
            <person name="Atanasova L."/>
            <person name="Karlsson M."/>
            <person name="Huettel B."/>
            <person name="Barry K.W."/>
            <person name="Haridas S."/>
            <person name="Chen C."/>
            <person name="Bauer D."/>
            <person name="Andreopoulos W."/>
            <person name="Pangilinan J."/>
            <person name="LaButti K."/>
            <person name="Riley R."/>
            <person name="Lipzen A."/>
            <person name="Clum A."/>
            <person name="Drula E."/>
            <person name="Henrissat B."/>
            <person name="Kohler A."/>
            <person name="Grigoriev I.V."/>
            <person name="Martin F.M."/>
            <person name="Hacquard S."/>
        </authorList>
    </citation>
    <scope>NUCLEOTIDE SEQUENCE [LARGE SCALE GENOMIC DNA]</scope>
    <source>
        <strain evidence="2 3">MPI-SDFR-AT-0080</strain>
    </source>
</reference>
<evidence type="ECO:0000313" key="2">
    <source>
        <dbReference type="EMBL" id="KAH7042750.1"/>
    </source>
</evidence>
<sequence>MKLSSMNPLLYLALLSAAADAQNPPYVNCCRIWADKNDFGRITFFVAAKQVCEGLNGHIGAEFVSGARRVVRCLSVPPANAQSCKGTVCHPYTGIPQINMDCFETRAAGCDAAPPL</sequence>
<name>A0ABQ8G2E4_9PEZI</name>
<evidence type="ECO:0000256" key="1">
    <source>
        <dbReference type="SAM" id="SignalP"/>
    </source>
</evidence>
<keyword evidence="3" id="KW-1185">Reference proteome</keyword>
<accession>A0ABQ8G2E4</accession>
<protein>
    <submittedName>
        <fullName evidence="2">Uncharacterized protein</fullName>
    </submittedName>
</protein>
<dbReference type="EMBL" id="JAGTJR010000024">
    <property type="protein sequence ID" value="KAH7042750.1"/>
    <property type="molecule type" value="Genomic_DNA"/>
</dbReference>
<comment type="caution">
    <text evidence="2">The sequence shown here is derived from an EMBL/GenBank/DDBJ whole genome shotgun (WGS) entry which is preliminary data.</text>
</comment>
<evidence type="ECO:0000313" key="3">
    <source>
        <dbReference type="Proteomes" id="UP000774617"/>
    </source>
</evidence>
<dbReference type="Proteomes" id="UP000774617">
    <property type="component" value="Unassembled WGS sequence"/>
</dbReference>
<keyword evidence="1" id="KW-0732">Signal</keyword>
<feature type="signal peptide" evidence="1">
    <location>
        <begin position="1"/>
        <end position="21"/>
    </location>
</feature>
<proteinExistence type="predicted"/>